<dbReference type="RefSeq" id="WP_196817678.1">
    <property type="nucleotide sequence ID" value="NZ_CP012850.1"/>
</dbReference>
<keyword evidence="2" id="KW-0819">tRNA processing</keyword>
<dbReference type="InterPro" id="IPR036820">
    <property type="entry name" value="Archease_dom_sf"/>
</dbReference>
<dbReference type="Gene3D" id="3.55.10.10">
    <property type="entry name" value="Archease domain"/>
    <property type="match status" value="1"/>
</dbReference>
<keyword evidence="4" id="KW-0106">Calcium</keyword>
<evidence type="ECO:0000256" key="4">
    <source>
        <dbReference type="ARBA" id="ARBA00022837"/>
    </source>
</evidence>
<dbReference type="PANTHER" id="PTHR12682">
    <property type="entry name" value="ARCHEASE"/>
    <property type="match status" value="1"/>
</dbReference>
<feature type="domain" description="Archease" evidence="5">
    <location>
        <begin position="7"/>
        <end position="146"/>
    </location>
</feature>
<keyword evidence="3" id="KW-0479">Metal-binding</keyword>
<dbReference type="InterPro" id="IPR023572">
    <property type="entry name" value="Archease_dom"/>
</dbReference>
<evidence type="ECO:0000313" key="7">
    <source>
        <dbReference type="Proteomes" id="UP000058925"/>
    </source>
</evidence>
<evidence type="ECO:0000256" key="3">
    <source>
        <dbReference type="ARBA" id="ARBA00022723"/>
    </source>
</evidence>
<protein>
    <recommendedName>
        <fullName evidence="5">Archease domain-containing protein</fullName>
    </recommendedName>
</protein>
<proteinExistence type="inferred from homology"/>
<comment type="similarity">
    <text evidence="1">Belongs to the archease family.</text>
</comment>
<dbReference type="SUPFAM" id="SSF69819">
    <property type="entry name" value="MTH1598-like"/>
    <property type="match status" value="1"/>
</dbReference>
<evidence type="ECO:0000256" key="1">
    <source>
        <dbReference type="ARBA" id="ARBA00007963"/>
    </source>
</evidence>
<dbReference type="Pfam" id="PF01951">
    <property type="entry name" value="Archease"/>
    <property type="match status" value="1"/>
</dbReference>
<evidence type="ECO:0000313" key="6">
    <source>
        <dbReference type="EMBL" id="ALI35148.1"/>
    </source>
</evidence>
<accession>A0A654LUQ2</accession>
<organism evidence="6 7">
    <name type="scientific">Candidatus Nitrosocosmicus oleophilus</name>
    <dbReference type="NCBI Taxonomy" id="1353260"/>
    <lineage>
        <taxon>Archaea</taxon>
        <taxon>Nitrososphaerota</taxon>
        <taxon>Nitrososphaeria</taxon>
        <taxon>Nitrososphaerales</taxon>
        <taxon>Nitrososphaeraceae</taxon>
        <taxon>Candidatus Nitrosocosmicus</taxon>
    </lineage>
</organism>
<evidence type="ECO:0000256" key="2">
    <source>
        <dbReference type="ARBA" id="ARBA00022694"/>
    </source>
</evidence>
<keyword evidence="7" id="KW-1185">Reference proteome</keyword>
<evidence type="ECO:0000259" key="5">
    <source>
        <dbReference type="Pfam" id="PF01951"/>
    </source>
</evidence>
<name>A0A654LUQ2_9ARCH</name>
<reference evidence="7" key="1">
    <citation type="submission" date="2015-10" db="EMBL/GenBank/DDBJ databases">
        <title>Niche specialization of a soil ammonia-oxidizing archaeon, Candidatus Nitrosocosmicus oleophilus.</title>
        <authorList>
            <person name="Jung M.-Y."/>
            <person name="Rhee S.-K."/>
        </authorList>
    </citation>
    <scope>NUCLEOTIDE SEQUENCE [LARGE SCALE GENOMIC DNA]</scope>
    <source>
        <strain evidence="7">MY3</strain>
    </source>
</reference>
<dbReference type="EMBL" id="CP012850">
    <property type="protein sequence ID" value="ALI35148.1"/>
    <property type="molecule type" value="Genomic_DNA"/>
</dbReference>
<dbReference type="GeneID" id="60421069"/>
<sequence length="147" mass="17368">MFLDSVEYLDHMTDAYLRIRGQTMNEAFEYSAMGLVNIMYDIENIEKKQQIPIFAEGDELENLLFDWLDKILLMMLIDKVIFSKFKIEITFDESSNRYLLTGYGEGELVDISKHELKVEIKGITYHEMKILNYKDTNETIIEYIVDL</sequence>
<dbReference type="InterPro" id="IPR002804">
    <property type="entry name" value="Archease"/>
</dbReference>
<dbReference type="Proteomes" id="UP000058925">
    <property type="component" value="Chromosome"/>
</dbReference>
<dbReference type="AlphaFoldDB" id="A0A654LUQ2"/>
<dbReference type="PANTHER" id="PTHR12682:SF11">
    <property type="entry name" value="PROTEIN ARCHEASE"/>
    <property type="match status" value="1"/>
</dbReference>
<dbReference type="GO" id="GO:0046872">
    <property type="term" value="F:metal ion binding"/>
    <property type="evidence" value="ECO:0007669"/>
    <property type="project" value="UniProtKB-KW"/>
</dbReference>
<dbReference type="KEGG" id="taa:NMY3_00941"/>
<gene>
    <name evidence="6" type="ORF">NMY3_00941</name>
</gene>
<dbReference type="GO" id="GO:0008033">
    <property type="term" value="P:tRNA processing"/>
    <property type="evidence" value="ECO:0007669"/>
    <property type="project" value="UniProtKB-KW"/>
</dbReference>
<dbReference type="OrthoDB" id="8831at2157"/>